<dbReference type="Proteomes" id="UP000184041">
    <property type="component" value="Unassembled WGS sequence"/>
</dbReference>
<dbReference type="STRING" id="1194090.SAMN05443144_10132"/>
<proteinExistence type="predicted"/>
<keyword evidence="2" id="KW-1185">Reference proteome</keyword>
<evidence type="ECO:0000313" key="1">
    <source>
        <dbReference type="EMBL" id="SHE31374.1"/>
    </source>
</evidence>
<dbReference type="EMBL" id="FQUS01000001">
    <property type="protein sequence ID" value="SHE31374.1"/>
    <property type="molecule type" value="Genomic_DNA"/>
</dbReference>
<accession>A0A1M4SGI4</accession>
<gene>
    <name evidence="1" type="ORF">SAMN05443144_10132</name>
</gene>
<sequence length="109" mass="12796">MTEKDWRQDRYRGFNFTTTPAGKGKVIVHSRRSGKSQILTSAEVQFLLSCQRFNIPADHVENYCRNQKWKQLPNRKGVLGKLFQSLLRFALQEGLELPVREKEMESLRQ</sequence>
<organism evidence="1 2">
    <name type="scientific">Fodinibius roseus</name>
    <dbReference type="NCBI Taxonomy" id="1194090"/>
    <lineage>
        <taxon>Bacteria</taxon>
        <taxon>Pseudomonadati</taxon>
        <taxon>Balneolota</taxon>
        <taxon>Balneolia</taxon>
        <taxon>Balneolales</taxon>
        <taxon>Balneolaceae</taxon>
        <taxon>Fodinibius</taxon>
    </lineage>
</organism>
<dbReference type="AlphaFoldDB" id="A0A1M4SGI4"/>
<name>A0A1M4SGI4_9BACT</name>
<evidence type="ECO:0000313" key="2">
    <source>
        <dbReference type="Proteomes" id="UP000184041"/>
    </source>
</evidence>
<reference evidence="1 2" key="1">
    <citation type="submission" date="2016-11" db="EMBL/GenBank/DDBJ databases">
        <authorList>
            <person name="Jaros S."/>
            <person name="Januszkiewicz K."/>
            <person name="Wedrychowicz H."/>
        </authorList>
    </citation>
    <scope>NUCLEOTIDE SEQUENCE [LARGE SCALE GENOMIC DNA]</scope>
    <source>
        <strain evidence="1 2">DSM 21986</strain>
    </source>
</reference>
<protein>
    <submittedName>
        <fullName evidence="1">Uncharacterized protein</fullName>
    </submittedName>
</protein>